<keyword evidence="8" id="KW-0067">ATP-binding</keyword>
<evidence type="ECO:0000256" key="5">
    <source>
        <dbReference type="ARBA" id="ARBA00022490"/>
    </source>
</evidence>
<dbReference type="InterPro" id="IPR045864">
    <property type="entry name" value="aa-tRNA-synth_II/BPL/LPL"/>
</dbReference>
<evidence type="ECO:0000256" key="1">
    <source>
        <dbReference type="ARBA" id="ARBA00004496"/>
    </source>
</evidence>
<keyword evidence="6 16" id="KW-0436">Ligase</keyword>
<dbReference type="Pfam" id="PF02403">
    <property type="entry name" value="Seryl_tRNA_N"/>
    <property type="match status" value="1"/>
</dbReference>
<gene>
    <name evidence="16" type="primary">serS</name>
    <name evidence="16" type="ORF">FEF22_000215</name>
</gene>
<evidence type="ECO:0000256" key="13">
    <source>
        <dbReference type="ARBA" id="ARBA00048823"/>
    </source>
</evidence>
<evidence type="ECO:0000256" key="2">
    <source>
        <dbReference type="ARBA" id="ARBA00005045"/>
    </source>
</evidence>
<evidence type="ECO:0000256" key="12">
    <source>
        <dbReference type="ARBA" id="ARBA00047929"/>
    </source>
</evidence>
<evidence type="ECO:0000256" key="3">
    <source>
        <dbReference type="ARBA" id="ARBA00010728"/>
    </source>
</evidence>
<dbReference type="SUPFAM" id="SSF55681">
    <property type="entry name" value="Class II aaRS and biotin synthetases"/>
    <property type="match status" value="1"/>
</dbReference>
<comment type="pathway">
    <text evidence="2">Aminoacyl-tRNA biosynthesis; selenocysteinyl-tRNA(Sec) biosynthesis; L-seryl-tRNA(Sec) from L-serine and tRNA(Sec): step 1/1.</text>
</comment>
<evidence type="ECO:0000313" key="17">
    <source>
        <dbReference type="Proteomes" id="UP001192346"/>
    </source>
</evidence>
<dbReference type="RefSeq" id="WP_138107783.1">
    <property type="nucleotide sequence ID" value="NZ_VBRA02000003.1"/>
</dbReference>
<dbReference type="InterPro" id="IPR002314">
    <property type="entry name" value="aa-tRNA-synt_IIb"/>
</dbReference>
<keyword evidence="9" id="KW-0648">Protein biosynthesis</keyword>
<dbReference type="InterPro" id="IPR010978">
    <property type="entry name" value="tRNA-bd_arm"/>
</dbReference>
<accession>A0ABS5BI06</accession>
<evidence type="ECO:0000256" key="14">
    <source>
        <dbReference type="NCBIfam" id="TIGR00414"/>
    </source>
</evidence>
<evidence type="ECO:0000256" key="7">
    <source>
        <dbReference type="ARBA" id="ARBA00022741"/>
    </source>
</evidence>
<dbReference type="CDD" id="cd00770">
    <property type="entry name" value="SerRS_core"/>
    <property type="match status" value="1"/>
</dbReference>
<dbReference type="EMBL" id="VBRA02000003">
    <property type="protein sequence ID" value="MBP3059215.1"/>
    <property type="molecule type" value="Genomic_DNA"/>
</dbReference>
<evidence type="ECO:0000256" key="10">
    <source>
        <dbReference type="ARBA" id="ARBA00023146"/>
    </source>
</evidence>
<dbReference type="PANTHER" id="PTHR43697">
    <property type="entry name" value="SERYL-TRNA SYNTHETASE"/>
    <property type="match status" value="1"/>
</dbReference>
<dbReference type="InterPro" id="IPR006195">
    <property type="entry name" value="aa-tRNA-synth_II"/>
</dbReference>
<evidence type="ECO:0000256" key="8">
    <source>
        <dbReference type="ARBA" id="ARBA00022840"/>
    </source>
</evidence>
<keyword evidence="5" id="KW-0963">Cytoplasm</keyword>
<organism evidence="16 17">
    <name type="scientific">Texas Phoenix palm phytoplasma</name>
    <dbReference type="NCBI Taxonomy" id="176709"/>
    <lineage>
        <taxon>Bacteria</taxon>
        <taxon>Bacillati</taxon>
        <taxon>Mycoplasmatota</taxon>
        <taxon>Mollicutes</taxon>
        <taxon>Acholeplasmatales</taxon>
        <taxon>Acholeplasmataceae</taxon>
        <taxon>Candidatus Phytoplasma</taxon>
        <taxon>16SrIV (Coconut lethal yellows group)</taxon>
    </lineage>
</organism>
<dbReference type="InterPro" id="IPR002317">
    <property type="entry name" value="Ser-tRNA-ligase_type_1"/>
</dbReference>
<keyword evidence="17" id="KW-1185">Reference proteome</keyword>
<dbReference type="PROSITE" id="PS50862">
    <property type="entry name" value="AA_TRNA_LIGASE_II"/>
    <property type="match status" value="1"/>
</dbReference>
<comment type="similarity">
    <text evidence="3">Belongs to the class-II aminoacyl-tRNA synthetase family. Type-1 seryl-tRNA synthetase subfamily.</text>
</comment>
<evidence type="ECO:0000256" key="11">
    <source>
        <dbReference type="ARBA" id="ARBA00039158"/>
    </source>
</evidence>
<dbReference type="EC" id="6.1.1.11" evidence="4 14"/>
<sequence length="425" mass="49693">MLELKFVLQNIDFVIERLQTRKINVDFIRNLVPLNTTRKNLISEIEKLRFKKNIISRNFSDFKNESFTAELRQKEKDSKKKIKELDEKLHIVSNKINDILYQIPNLPHESILKIQKNKEVYRYLDLPKFNFKIKNHIELGKELDILDFPKAAKITSSRFVVLKDMGATLERSLINFMIDLNKTKGYREILPPFIVNEKSMFSTGQLPKFKEELFSFLSDKQKFFLNPTAEVPIINFHRDEVLSFEQLPLKYVGYTTCFRQESAASGINTRGLFRQKQFNKVELIQFVEPQNSYIFLKKMLEDSEDILKKLKLPYRVLQLSADELGFGMSKTYDIEVWLPGQNKYREIASISNSETFQSKRANIKFVKNSEKGYVHILNGSALAVGRTMIAIMENYQNSDGSITIPEVLRSYIKKDIIKKNNLSKI</sequence>
<keyword evidence="7" id="KW-0547">Nucleotide-binding</keyword>
<comment type="subcellular location">
    <subcellularLocation>
        <location evidence="1">Cytoplasm</location>
    </subcellularLocation>
</comment>
<dbReference type="InterPro" id="IPR033729">
    <property type="entry name" value="SerRS_core"/>
</dbReference>
<comment type="catalytic activity">
    <reaction evidence="13">
        <text>tRNA(Ser) + L-serine + ATP = L-seryl-tRNA(Ser) + AMP + diphosphate + H(+)</text>
        <dbReference type="Rhea" id="RHEA:12292"/>
        <dbReference type="Rhea" id="RHEA-COMP:9669"/>
        <dbReference type="Rhea" id="RHEA-COMP:9703"/>
        <dbReference type="ChEBI" id="CHEBI:15378"/>
        <dbReference type="ChEBI" id="CHEBI:30616"/>
        <dbReference type="ChEBI" id="CHEBI:33019"/>
        <dbReference type="ChEBI" id="CHEBI:33384"/>
        <dbReference type="ChEBI" id="CHEBI:78442"/>
        <dbReference type="ChEBI" id="CHEBI:78533"/>
        <dbReference type="ChEBI" id="CHEBI:456215"/>
        <dbReference type="EC" id="6.1.1.11"/>
    </reaction>
</comment>
<reference evidence="16" key="1">
    <citation type="submission" date="2019-10" db="EMBL/GenBank/DDBJ databases">
        <title>Whole Genome Sequencing and Characterization of Texas Phoenix Palm Decline Phytoplasma Belongs to Lethal Yellowing (16SrIV) Group.</title>
        <authorList>
            <person name="Bao M."/>
        </authorList>
    </citation>
    <scope>NUCLEOTIDE SEQUENCE [LARGE SCALE GENOMIC DNA]</scope>
    <source>
        <strain evidence="16">ACPD</strain>
    </source>
</reference>
<dbReference type="PIRSF" id="PIRSF001529">
    <property type="entry name" value="Ser-tRNA-synth_IIa"/>
    <property type="match status" value="1"/>
</dbReference>
<dbReference type="PRINTS" id="PR00981">
    <property type="entry name" value="TRNASYNTHSER"/>
</dbReference>
<keyword evidence="10" id="KW-0030">Aminoacyl-tRNA synthetase</keyword>
<dbReference type="Proteomes" id="UP001192346">
    <property type="component" value="Unassembled WGS sequence"/>
</dbReference>
<dbReference type="InterPro" id="IPR015866">
    <property type="entry name" value="Ser-tRNA-synth_1_N"/>
</dbReference>
<evidence type="ECO:0000256" key="6">
    <source>
        <dbReference type="ARBA" id="ARBA00022598"/>
    </source>
</evidence>
<dbReference type="PANTHER" id="PTHR43697:SF1">
    <property type="entry name" value="SERINE--TRNA LIGASE"/>
    <property type="match status" value="1"/>
</dbReference>
<evidence type="ECO:0000256" key="4">
    <source>
        <dbReference type="ARBA" id="ARBA00012840"/>
    </source>
</evidence>
<protein>
    <recommendedName>
        <fullName evidence="11 14">Serine--tRNA ligase</fullName>
        <ecNumber evidence="4 14">6.1.1.11</ecNumber>
    </recommendedName>
</protein>
<comment type="catalytic activity">
    <reaction evidence="12">
        <text>tRNA(Sec) + L-serine + ATP = L-seryl-tRNA(Sec) + AMP + diphosphate + H(+)</text>
        <dbReference type="Rhea" id="RHEA:42580"/>
        <dbReference type="Rhea" id="RHEA-COMP:9742"/>
        <dbReference type="Rhea" id="RHEA-COMP:10128"/>
        <dbReference type="ChEBI" id="CHEBI:15378"/>
        <dbReference type="ChEBI" id="CHEBI:30616"/>
        <dbReference type="ChEBI" id="CHEBI:33019"/>
        <dbReference type="ChEBI" id="CHEBI:33384"/>
        <dbReference type="ChEBI" id="CHEBI:78442"/>
        <dbReference type="ChEBI" id="CHEBI:78533"/>
        <dbReference type="ChEBI" id="CHEBI:456215"/>
        <dbReference type="EC" id="6.1.1.11"/>
    </reaction>
</comment>
<dbReference type="Gene3D" id="3.30.930.10">
    <property type="entry name" value="Bira Bifunctional Protein, Domain 2"/>
    <property type="match status" value="1"/>
</dbReference>
<dbReference type="NCBIfam" id="TIGR00414">
    <property type="entry name" value="serS"/>
    <property type="match status" value="1"/>
</dbReference>
<dbReference type="SUPFAM" id="SSF46589">
    <property type="entry name" value="tRNA-binding arm"/>
    <property type="match status" value="1"/>
</dbReference>
<feature type="domain" description="Aminoacyl-transfer RNA synthetases class-II family profile" evidence="15">
    <location>
        <begin position="135"/>
        <end position="405"/>
    </location>
</feature>
<dbReference type="InterPro" id="IPR042103">
    <property type="entry name" value="SerRS_1_N_sf"/>
</dbReference>
<evidence type="ECO:0000256" key="9">
    <source>
        <dbReference type="ARBA" id="ARBA00022917"/>
    </source>
</evidence>
<evidence type="ECO:0000259" key="15">
    <source>
        <dbReference type="PROSITE" id="PS50862"/>
    </source>
</evidence>
<proteinExistence type="inferred from homology"/>
<dbReference type="Pfam" id="PF00587">
    <property type="entry name" value="tRNA-synt_2b"/>
    <property type="match status" value="1"/>
</dbReference>
<evidence type="ECO:0000313" key="16">
    <source>
        <dbReference type="EMBL" id="MBP3059215.1"/>
    </source>
</evidence>
<name>A0ABS5BI06_9MOLU</name>
<dbReference type="GO" id="GO:0004828">
    <property type="term" value="F:serine-tRNA ligase activity"/>
    <property type="evidence" value="ECO:0007669"/>
    <property type="project" value="UniProtKB-EC"/>
</dbReference>
<dbReference type="Gene3D" id="1.10.287.40">
    <property type="entry name" value="Serine-tRNA synthetase, tRNA binding domain"/>
    <property type="match status" value="1"/>
</dbReference>
<comment type="caution">
    <text evidence="16">The sequence shown here is derived from an EMBL/GenBank/DDBJ whole genome shotgun (WGS) entry which is preliminary data.</text>
</comment>